<dbReference type="Proteomes" id="UP000033163">
    <property type="component" value="Chromosome I"/>
</dbReference>
<evidence type="ECO:0000313" key="1">
    <source>
        <dbReference type="EMBL" id="CQR52610.1"/>
    </source>
</evidence>
<evidence type="ECO:0000313" key="2">
    <source>
        <dbReference type="Proteomes" id="UP000033163"/>
    </source>
</evidence>
<protein>
    <recommendedName>
        <fullName evidence="3">DNA methylase adenine-specific domain-containing protein</fullName>
    </recommendedName>
</protein>
<proteinExistence type="predicted"/>
<sequence length="611" mass="69196">MTEETTRLSKEIRNMIDIVYSGTNNALAVADQLTFFWSVFLLAADGPISLKYPYKMRTSYTWGELVDAEDDAYEVIQIKVLPELLKGHPGYLPKRMASGGLKLTVTETQCYSLITIIDSIYKKLDGVPAFRISLLALYDYMLDILFKGSIEGEDEWMSGESVDFIVSLVDSHLRVEGRGDSIHIHDAHCRSGQLLTASYRELPFIDPRKSLISGRSLSPIMTRISTFRFLLSGIHRFSVLNRDPLVYPSRSFSKAARKNIADRMDVNEIVYILPPRSITFDSRELSDPGLIEQSDHAGVELSYLLYGLNSCAPGGWAFAVLPDELLKTEGVSILEKIETIAQIHSIVRLPKESSRMNIGKNSSLVVILKEPLGIRQQLDDIRRYELSGYRKDDIKLFFTEYEQKAGQTSGSNLTGFIEVRKPKQVKAELEEKLLERISKFEGQLSNLKDPLSIEQKLFSWQTDLYDLGSKQGIALAWQHLIHDNRINTVLSKEGEVVYELNQAGEKRDGYVSIELSGILSPQQWQLYIAISLSESPIAIHKARQRLSMEDRSVFTIQQAVETVQMLARMGMVECIYESVNRGAASPADNEWIDLWMRVPEGGRQWKFTASR</sequence>
<dbReference type="PATRIC" id="fig|1073571.4.peg.953"/>
<dbReference type="EMBL" id="LN831776">
    <property type="protein sequence ID" value="CQR52610.1"/>
    <property type="molecule type" value="Genomic_DNA"/>
</dbReference>
<dbReference type="Gene3D" id="3.40.50.150">
    <property type="entry name" value="Vaccinia Virus protein VP39"/>
    <property type="match status" value="1"/>
</dbReference>
<name>A0A0E4CUQ2_9BACL</name>
<reference evidence="2" key="1">
    <citation type="submission" date="2015-03" db="EMBL/GenBank/DDBJ databases">
        <authorList>
            <person name="Wibberg D."/>
        </authorList>
    </citation>
    <scope>NUCLEOTIDE SEQUENCE [LARGE SCALE GENOMIC DNA]</scope>
</reference>
<accession>A0A0E4CUQ2</accession>
<dbReference type="KEGG" id="pri:PRIO_0911"/>
<organism evidence="1 2">
    <name type="scientific">Paenibacillus riograndensis SBR5</name>
    <dbReference type="NCBI Taxonomy" id="1073571"/>
    <lineage>
        <taxon>Bacteria</taxon>
        <taxon>Bacillati</taxon>
        <taxon>Bacillota</taxon>
        <taxon>Bacilli</taxon>
        <taxon>Bacillales</taxon>
        <taxon>Paenibacillaceae</taxon>
        <taxon>Paenibacillus</taxon>
        <taxon>Paenibacillus sonchi group</taxon>
    </lineage>
</organism>
<gene>
    <name evidence="1" type="ORF">PRIO_0911</name>
</gene>
<dbReference type="STRING" id="483937.AMQ84_26205"/>
<evidence type="ECO:0008006" key="3">
    <source>
        <dbReference type="Google" id="ProtNLM"/>
    </source>
</evidence>
<dbReference type="AlphaFoldDB" id="A0A0E4CUQ2"/>
<dbReference type="InterPro" id="IPR029063">
    <property type="entry name" value="SAM-dependent_MTases_sf"/>
</dbReference>
<dbReference type="HOGENOM" id="CLU_446781_0_0_9"/>
<dbReference type="RefSeq" id="WP_020430461.1">
    <property type="nucleotide sequence ID" value="NZ_AGBD01001064.1"/>
</dbReference>
<dbReference type="SUPFAM" id="SSF53335">
    <property type="entry name" value="S-adenosyl-L-methionine-dependent methyltransferases"/>
    <property type="match status" value="1"/>
</dbReference>